<proteinExistence type="inferred from homology"/>
<feature type="zinc finger region" description="FLZ-type" evidence="5">
    <location>
        <begin position="90"/>
        <end position="134"/>
    </location>
</feature>
<evidence type="ECO:0000256" key="5">
    <source>
        <dbReference type="PROSITE-ProRule" id="PRU01131"/>
    </source>
</evidence>
<keyword evidence="4" id="KW-0479">Metal-binding</keyword>
<accession>A0A9Q0QQ71</accession>
<dbReference type="GO" id="GO:0046872">
    <property type="term" value="F:metal ion binding"/>
    <property type="evidence" value="ECO:0007669"/>
    <property type="project" value="UniProtKB-KW"/>
</dbReference>
<feature type="domain" description="FLZ-type" evidence="6">
    <location>
        <begin position="90"/>
        <end position="134"/>
    </location>
</feature>
<gene>
    <name evidence="7" type="ORF">NE237_014531</name>
</gene>
<evidence type="ECO:0000313" key="8">
    <source>
        <dbReference type="Proteomes" id="UP001141806"/>
    </source>
</evidence>
<dbReference type="Proteomes" id="UP001141806">
    <property type="component" value="Unassembled WGS sequence"/>
</dbReference>
<dbReference type="PROSITE" id="PS51795">
    <property type="entry name" value="ZF_FLZ"/>
    <property type="match status" value="1"/>
</dbReference>
<sequence>MSFKRSRLARSSSMGEIGIVTQVRAVNPPKANWGANAASAAVERPVQKFSRPSDSQLEQPCRGILTIASPIRESSVENPDLNSDNAKVGGFLEACYLCKKKIGEGDDIFMYSYLRAFCSCECRDQHIALDRGIEKSAGDPAENAALRHWEQILKGRFGAQKLQIEKDAS</sequence>
<comment type="caution">
    <text evidence="7">The sequence shown here is derived from an EMBL/GenBank/DDBJ whole genome shotgun (WGS) entry which is preliminary data.</text>
</comment>
<evidence type="ECO:0000259" key="6">
    <source>
        <dbReference type="PROSITE" id="PS51795"/>
    </source>
</evidence>
<protein>
    <recommendedName>
        <fullName evidence="6">FLZ-type domain-containing protein</fullName>
    </recommendedName>
</protein>
<organism evidence="7 8">
    <name type="scientific">Protea cynaroides</name>
    <dbReference type="NCBI Taxonomy" id="273540"/>
    <lineage>
        <taxon>Eukaryota</taxon>
        <taxon>Viridiplantae</taxon>
        <taxon>Streptophyta</taxon>
        <taxon>Embryophyta</taxon>
        <taxon>Tracheophyta</taxon>
        <taxon>Spermatophyta</taxon>
        <taxon>Magnoliopsida</taxon>
        <taxon>Proteales</taxon>
        <taxon>Proteaceae</taxon>
        <taxon>Protea</taxon>
    </lineage>
</organism>
<comment type="similarity">
    <text evidence="2">Belongs to the FLZ family.</text>
</comment>
<dbReference type="PANTHER" id="PTHR33059">
    <property type="entry name" value="FCS-LIKE ZINC FINGER 5"/>
    <property type="match status" value="1"/>
</dbReference>
<dbReference type="InterPro" id="IPR007650">
    <property type="entry name" value="Zf-FLZ_dom"/>
</dbReference>
<dbReference type="GO" id="GO:0005737">
    <property type="term" value="C:cytoplasm"/>
    <property type="evidence" value="ECO:0007669"/>
    <property type="project" value="UniProtKB-SubCell"/>
</dbReference>
<keyword evidence="8" id="KW-1185">Reference proteome</keyword>
<dbReference type="AlphaFoldDB" id="A0A9Q0QQ71"/>
<dbReference type="PANTHER" id="PTHR33059:SF81">
    <property type="entry name" value="FLZ-TYPE DOMAIN-CONTAINING PROTEIN"/>
    <property type="match status" value="1"/>
</dbReference>
<dbReference type="Pfam" id="PF04570">
    <property type="entry name" value="zf-FLZ"/>
    <property type="match status" value="1"/>
</dbReference>
<evidence type="ECO:0000313" key="7">
    <source>
        <dbReference type="EMBL" id="KAJ4967830.1"/>
    </source>
</evidence>
<name>A0A9Q0QQ71_9MAGN</name>
<keyword evidence="3" id="KW-0963">Cytoplasm</keyword>
<evidence type="ECO:0000256" key="4">
    <source>
        <dbReference type="ARBA" id="ARBA00022723"/>
    </source>
</evidence>
<comment type="subcellular location">
    <subcellularLocation>
        <location evidence="1">Cytoplasm</location>
    </subcellularLocation>
</comment>
<dbReference type="OrthoDB" id="1864056at2759"/>
<dbReference type="EMBL" id="JAMYWD010000006">
    <property type="protein sequence ID" value="KAJ4967830.1"/>
    <property type="molecule type" value="Genomic_DNA"/>
</dbReference>
<evidence type="ECO:0000256" key="1">
    <source>
        <dbReference type="ARBA" id="ARBA00004496"/>
    </source>
</evidence>
<reference evidence="7" key="1">
    <citation type="journal article" date="2023" name="Plant J.">
        <title>The genome of the king protea, Protea cynaroides.</title>
        <authorList>
            <person name="Chang J."/>
            <person name="Duong T.A."/>
            <person name="Schoeman C."/>
            <person name="Ma X."/>
            <person name="Roodt D."/>
            <person name="Barker N."/>
            <person name="Li Z."/>
            <person name="Van de Peer Y."/>
            <person name="Mizrachi E."/>
        </authorList>
    </citation>
    <scope>NUCLEOTIDE SEQUENCE</scope>
    <source>
        <tissue evidence="7">Young leaves</tissue>
    </source>
</reference>
<evidence type="ECO:0000256" key="2">
    <source>
        <dbReference type="ARBA" id="ARBA00009374"/>
    </source>
</evidence>
<evidence type="ECO:0000256" key="3">
    <source>
        <dbReference type="ARBA" id="ARBA00022490"/>
    </source>
</evidence>